<evidence type="ECO:0000313" key="10">
    <source>
        <dbReference type="EMBL" id="KAG2451869.1"/>
    </source>
</evidence>
<feature type="region of interest" description="Disordered" evidence="8">
    <location>
        <begin position="366"/>
        <end position="407"/>
    </location>
</feature>
<organism evidence="10 11">
    <name type="scientific">Chlamydomonas schloesseri</name>
    <dbReference type="NCBI Taxonomy" id="2026947"/>
    <lineage>
        <taxon>Eukaryota</taxon>
        <taxon>Viridiplantae</taxon>
        <taxon>Chlorophyta</taxon>
        <taxon>core chlorophytes</taxon>
        <taxon>Chlorophyceae</taxon>
        <taxon>CS clade</taxon>
        <taxon>Chlamydomonadales</taxon>
        <taxon>Chlamydomonadaceae</taxon>
        <taxon>Chlamydomonas</taxon>
    </lineage>
</organism>
<sequence length="1779" mass="176094">MDALQALTDSLHPDDQQQQEQQLQGDVLSAVFALEPAKRTRMFEELSRVGLWKGVVRVPPTLNAEVLEQQQQQQAAMAAFELLEEEEAMEEITAVVKQLESDEEEEGGEDGEVVPRPGDQRPSPPPPPPPPQQQQQQQPGNGALVSLRPGASGSAAQQQQQLQLQQAGSFGRSALNFAASAAVAAGRLGPGPGSQDQLASTPPLRVRSSRFAMQPPPVEPVTAPEVGDGAPGAVLLVPDGSGDPGELTPTSAAEVDLEWNNNRGNGHTPGRLSLLGSVQDTSGRLLRAQRSRPRPDSAVGPHLPGSSSLHHSGAQLATSRGPSHAGGSNHSAIGGGTSGGGAAGGGGAGAAIRSAKSFRGAHGTCGVVPGSGNHHDDARSAGSTGHGSMLGPDSAAAPHLSPQADGGMPVRATDRASLSAVRPKTATANGYVASSGVGSAASFVGLHAPGRAVSSAHISYTSFPAAPGPAVPASPGSGATTGTGTGTANSMLGRGKSSRVLMDQHGNNNCHNYLLPVPHGGGGVPSSRNNSILMADLASEHVGGNATTTTTQGSFVCDPLATSTFATLVSQAPMAGTGGLPSYGAGGLHSSAAAASASYGYGAPVVPGRGASRVGYGTGTGMLVLGTNAGGASGAQITAGEVSRKQSLDSPRCPPMRAASCALLGSARALVAPLMPSGGGVGGMAAAAYGADAAGGAGGSGRQSRVPGSQQSGAAGNGPELLGVGVMPSAGSTTQPAATSRAIAFALSLGTSPLASLGAGLPYGSNGGPTGGGGGGTLGGGVGPGGMASPRYARASALGGTGGAPFVPPQPMLGRSASRRRVSAIDVTPSGGYNAYMTAPAGGVPLLSGLHSNTGGGGDTEGEPHEVQHVRPQAASTGHRLGNRLLRDPAAATFMAATQPVPRSMSSTVGSPGGSAAAGVGGASAGSATAAGMLGSGQNGRSLAALGAQTPSGGGVGGDAGVAAFAAAVLDSGAAETHEQQQAQVAAVRYIVPAHRGRSRTAGGLTEAAGGSTAASVVAAATAYSGTASGMGSGAGGMGAMMTTAGGLAVAAHGSLNLSPLQSRVSDAVHSGLFGSPSAQAPAPLQRLSVLVPQRETGGGAGGASAAASAGRAVQLPPGTLGSEGRTGAAAADNEVALLPRGNSVAAACSGPSNIIASPFTSPYAMSGDAQHVACTQPGASAGDAARVNQLPPPVATGSNTAGTGNALAPSHAGPHQGIAVNASLGGASLHFRDTATRDVTHLQLALASNVPPPPYLMAGSTQGSAGGAGGGGAGGMLAVQQRPQYLQGGGGGGMQPGSRLVSAMMGHGGGGGGPGETWHEVWATSAVDPVTGQEVIILTQVDITAKVIAERHLALVMETEHRLVEQLFPRHILQYITEEWTSGPGGMNGGGAEAVQSPSAAQTAVAAQPSRWRPVVRDCSAMSTWHPEVTLLFADIKGFTPMCKEVEPKQVMALLNALYSRYDAMLDKYGVYKVETIGDCYFVAGGLIHEDEDGMTAVRDRSSHEDPLHAERVFMFAKAMLAAATEVRMPTTGEPVEIRIGLHTGPVVSGVVGTRMPRFCLFGDTVNTASRMESTGAPGAIHASESTFARLAMAHGDPQWESTGGIEVKGKGLMQTYVWRPSHEPHALARNAAAAGMGSATAAAAVMAASAAAAGSASGPTAAAAAAAMAVAAAAAAAASSGLSGRQRRTSAMQADEPVNTDSLQMLALVPSEQLAKVQEQDAAARLGPFVPAAAAAAVARPPRIGSEPEEPQQPVRAHPPQCRLSDEEKPTGLALAQ</sequence>
<evidence type="ECO:0000256" key="4">
    <source>
        <dbReference type="ARBA" id="ARBA00022989"/>
    </source>
</evidence>
<feature type="compositionally biased region" description="Low complexity" evidence="8">
    <location>
        <begin position="150"/>
        <end position="166"/>
    </location>
</feature>
<keyword evidence="6 7" id="KW-0456">Lyase</keyword>
<feature type="region of interest" description="Disordered" evidence="8">
    <location>
        <begin position="185"/>
        <end position="253"/>
    </location>
</feature>
<keyword evidence="4" id="KW-1133">Transmembrane helix</keyword>
<evidence type="ECO:0000259" key="9">
    <source>
        <dbReference type="PROSITE" id="PS50125"/>
    </source>
</evidence>
<feature type="compositionally biased region" description="Pro residues" evidence="8">
    <location>
        <begin position="122"/>
        <end position="132"/>
    </location>
</feature>
<dbReference type="OrthoDB" id="10526844at2759"/>
<dbReference type="PROSITE" id="PS50125">
    <property type="entry name" value="GUANYLATE_CYCLASE_2"/>
    <property type="match status" value="1"/>
</dbReference>
<accession>A0A836BA83</accession>
<feature type="region of interest" description="Disordered" evidence="8">
    <location>
        <begin position="1096"/>
        <end position="1128"/>
    </location>
</feature>
<dbReference type="InterPro" id="IPR029787">
    <property type="entry name" value="Nucleotide_cyclase"/>
</dbReference>
<dbReference type="GO" id="GO:0035556">
    <property type="term" value="P:intracellular signal transduction"/>
    <property type="evidence" value="ECO:0007669"/>
    <property type="project" value="InterPro"/>
</dbReference>
<evidence type="ECO:0000313" key="11">
    <source>
        <dbReference type="Proteomes" id="UP000613740"/>
    </source>
</evidence>
<dbReference type="GO" id="GO:0004016">
    <property type="term" value="F:adenylate cyclase activity"/>
    <property type="evidence" value="ECO:0007669"/>
    <property type="project" value="TreeGrafter"/>
</dbReference>
<keyword evidence="3" id="KW-0547">Nucleotide-binding</keyword>
<evidence type="ECO:0000256" key="2">
    <source>
        <dbReference type="ARBA" id="ARBA00022692"/>
    </source>
</evidence>
<feature type="region of interest" description="Disordered" evidence="8">
    <location>
        <begin position="288"/>
        <end position="350"/>
    </location>
</feature>
<dbReference type="InterPro" id="IPR001054">
    <property type="entry name" value="A/G_cyclase"/>
</dbReference>
<dbReference type="SUPFAM" id="SSF55073">
    <property type="entry name" value="Nucleotide cyclase"/>
    <property type="match status" value="1"/>
</dbReference>
<evidence type="ECO:0000256" key="5">
    <source>
        <dbReference type="ARBA" id="ARBA00023136"/>
    </source>
</evidence>
<feature type="region of interest" description="Disordered" evidence="8">
    <location>
        <begin position="1"/>
        <end position="23"/>
    </location>
</feature>
<feature type="compositionally biased region" description="Polar residues" evidence="8">
    <location>
        <begin position="315"/>
        <end position="330"/>
    </location>
</feature>
<name>A0A836BA83_9CHLO</name>
<dbReference type="GO" id="GO:0000166">
    <property type="term" value="F:nucleotide binding"/>
    <property type="evidence" value="ECO:0007669"/>
    <property type="project" value="UniProtKB-KW"/>
</dbReference>
<comment type="similarity">
    <text evidence="7">Belongs to the adenylyl cyclase class-4/guanylyl cyclase family.</text>
</comment>
<keyword evidence="2" id="KW-0812">Transmembrane</keyword>
<dbReference type="CDD" id="cd07302">
    <property type="entry name" value="CHD"/>
    <property type="match status" value="1"/>
</dbReference>
<feature type="compositionally biased region" description="Low complexity" evidence="8">
    <location>
        <begin position="300"/>
        <end position="313"/>
    </location>
</feature>
<dbReference type="EMBL" id="JAEHOD010000007">
    <property type="protein sequence ID" value="KAG2451869.1"/>
    <property type="molecule type" value="Genomic_DNA"/>
</dbReference>
<feature type="compositionally biased region" description="Gly residues" evidence="8">
    <location>
        <begin position="333"/>
        <end position="349"/>
    </location>
</feature>
<feature type="region of interest" description="Disordered" evidence="8">
    <location>
        <begin position="1739"/>
        <end position="1779"/>
    </location>
</feature>
<proteinExistence type="inferred from homology"/>
<dbReference type="PANTHER" id="PTHR11920:SF335">
    <property type="entry name" value="GUANYLATE CYCLASE"/>
    <property type="match status" value="1"/>
</dbReference>
<dbReference type="Proteomes" id="UP000613740">
    <property type="component" value="Unassembled WGS sequence"/>
</dbReference>
<keyword evidence="5" id="KW-0472">Membrane</keyword>
<dbReference type="GO" id="GO:0005886">
    <property type="term" value="C:plasma membrane"/>
    <property type="evidence" value="ECO:0007669"/>
    <property type="project" value="TreeGrafter"/>
</dbReference>
<feature type="region of interest" description="Disordered" evidence="8">
    <location>
        <begin position="100"/>
        <end position="166"/>
    </location>
</feature>
<feature type="domain" description="Guanylate cyclase" evidence="9">
    <location>
        <begin position="1431"/>
        <end position="1574"/>
    </location>
</feature>
<keyword evidence="11" id="KW-1185">Reference proteome</keyword>
<protein>
    <recommendedName>
        <fullName evidence="9">Guanylate cyclase domain-containing protein</fullName>
    </recommendedName>
</protein>
<feature type="region of interest" description="Disordered" evidence="8">
    <location>
        <begin position="470"/>
        <end position="493"/>
    </location>
</feature>
<dbReference type="InterPro" id="IPR018297">
    <property type="entry name" value="A/G_cyclase_CS"/>
</dbReference>
<gene>
    <name evidence="10" type="ORF">HYH02_003645</name>
</gene>
<dbReference type="GO" id="GO:0004383">
    <property type="term" value="F:guanylate cyclase activity"/>
    <property type="evidence" value="ECO:0007669"/>
    <property type="project" value="TreeGrafter"/>
</dbReference>
<dbReference type="Pfam" id="PF00211">
    <property type="entry name" value="Guanylate_cyc"/>
    <property type="match status" value="1"/>
</dbReference>
<evidence type="ECO:0000256" key="6">
    <source>
        <dbReference type="ARBA" id="ARBA00023239"/>
    </source>
</evidence>
<evidence type="ECO:0000256" key="7">
    <source>
        <dbReference type="RuleBase" id="RU000405"/>
    </source>
</evidence>
<dbReference type="InterPro" id="IPR050401">
    <property type="entry name" value="Cyclic_nucleotide_synthase"/>
</dbReference>
<reference evidence="10" key="1">
    <citation type="journal article" date="2020" name="bioRxiv">
        <title>Comparative genomics of Chlamydomonas.</title>
        <authorList>
            <person name="Craig R.J."/>
            <person name="Hasan A.R."/>
            <person name="Ness R.W."/>
            <person name="Keightley P.D."/>
        </authorList>
    </citation>
    <scope>NUCLEOTIDE SEQUENCE</scope>
    <source>
        <strain evidence="10">CCAP 11/173</strain>
    </source>
</reference>
<evidence type="ECO:0000256" key="8">
    <source>
        <dbReference type="SAM" id="MobiDB-lite"/>
    </source>
</evidence>
<dbReference type="SMART" id="SM00044">
    <property type="entry name" value="CYCc"/>
    <property type="match status" value="1"/>
</dbReference>
<dbReference type="GO" id="GO:0007168">
    <property type="term" value="P:receptor guanylyl cyclase signaling pathway"/>
    <property type="evidence" value="ECO:0007669"/>
    <property type="project" value="TreeGrafter"/>
</dbReference>
<feature type="compositionally biased region" description="Polar residues" evidence="8">
    <location>
        <begin position="702"/>
        <end position="714"/>
    </location>
</feature>
<feature type="compositionally biased region" description="Acidic residues" evidence="8">
    <location>
        <begin position="101"/>
        <end position="112"/>
    </location>
</feature>
<dbReference type="PROSITE" id="PS00452">
    <property type="entry name" value="GUANYLATE_CYCLASE_1"/>
    <property type="match status" value="1"/>
</dbReference>
<comment type="subcellular location">
    <subcellularLocation>
        <location evidence="1">Membrane</location>
    </subcellularLocation>
</comment>
<feature type="region of interest" description="Disordered" evidence="8">
    <location>
        <begin position="696"/>
        <end position="721"/>
    </location>
</feature>
<evidence type="ECO:0000256" key="3">
    <source>
        <dbReference type="ARBA" id="ARBA00022741"/>
    </source>
</evidence>
<evidence type="ECO:0000256" key="1">
    <source>
        <dbReference type="ARBA" id="ARBA00004370"/>
    </source>
</evidence>
<dbReference type="PANTHER" id="PTHR11920">
    <property type="entry name" value="GUANYLYL CYCLASE"/>
    <property type="match status" value="1"/>
</dbReference>
<comment type="caution">
    <text evidence="10">The sequence shown here is derived from an EMBL/GenBank/DDBJ whole genome shotgun (WGS) entry which is preliminary data.</text>
</comment>
<dbReference type="Gene3D" id="3.30.70.1230">
    <property type="entry name" value="Nucleotide cyclase"/>
    <property type="match status" value="1"/>
</dbReference>
<dbReference type="GO" id="GO:0001653">
    <property type="term" value="F:peptide receptor activity"/>
    <property type="evidence" value="ECO:0007669"/>
    <property type="project" value="TreeGrafter"/>
</dbReference>